<evidence type="ECO:0000313" key="2">
    <source>
        <dbReference type="Proteomes" id="UP000001495"/>
    </source>
</evidence>
<sequence length="181" mass="22083">MPNPYAHLVFGKLYLKNLKTNVDLNNFYFGCVIPDINHISNLERRITHFYDGDVFEFFKPKNIFEYSFCLGHNLHIKIDNLWKYNIRLKYNIPLEENLKIYAYLDYFLKKTYNFGYNYFKERVLKGNCNFLKKLGINKKLCEEWKKRCLNDDVKHKNKNIKYEKLVKEFLNLVNIFFFDIK</sequence>
<protein>
    <recommendedName>
        <fullName evidence="3">Phospholipase C/D domain-containing protein</fullName>
    </recommendedName>
</protein>
<reference evidence="1" key="1">
    <citation type="submission" date="2009-08" db="EMBL/GenBank/DDBJ databases">
        <title>Complete sequence of chromosome of Methanocaldococcus fervens AG86.</title>
        <authorList>
            <consortium name="US DOE Joint Genome Institute"/>
            <person name="Lucas S."/>
            <person name="Copeland A."/>
            <person name="Lapidus A."/>
            <person name="Glavina del Rio T."/>
            <person name="Tice H."/>
            <person name="Bruce D."/>
            <person name="Goodwin L."/>
            <person name="Pitluck S."/>
            <person name="Chertkov O."/>
            <person name="Detter J.C."/>
            <person name="Han C."/>
            <person name="Tapia R."/>
            <person name="Larimer F."/>
            <person name="Land M."/>
            <person name="Hauser L."/>
            <person name="Kyrpides N."/>
            <person name="Ovchinnikova G."/>
            <person name="Lupa-Sieprawska M."/>
            <person name="Whitman W.B."/>
        </authorList>
    </citation>
    <scope>NUCLEOTIDE SEQUENCE [LARGE SCALE GENOMIC DNA]</scope>
    <source>
        <strain evidence="1">AG86</strain>
    </source>
</reference>
<gene>
    <name evidence="1" type="ordered locus">Mefer_1063</name>
</gene>
<dbReference type="HOGENOM" id="CLU_1500314_0_0_2"/>
<keyword evidence="2" id="KW-1185">Reference proteome</keyword>
<name>C7P8J2_METFA</name>
<dbReference type="STRING" id="573064.Mefer_1063"/>
<accession>C7P8J2</accession>
<dbReference type="eggNOG" id="arCOG06590">
    <property type="taxonomic scope" value="Archaea"/>
</dbReference>
<dbReference type="EMBL" id="CP001696">
    <property type="protein sequence ID" value="ACV24874.1"/>
    <property type="molecule type" value="Genomic_DNA"/>
</dbReference>
<dbReference type="OrthoDB" id="60376at2157"/>
<dbReference type="Proteomes" id="UP000001495">
    <property type="component" value="Chromosome"/>
</dbReference>
<dbReference type="KEGG" id="mfe:Mefer_1063"/>
<proteinExistence type="predicted"/>
<organism evidence="1 2">
    <name type="scientific">Methanocaldococcus fervens (strain DSM 4213 / JCM 15782 / AG86)</name>
    <name type="common">Methanococcus fervens</name>
    <dbReference type="NCBI Taxonomy" id="573064"/>
    <lineage>
        <taxon>Archaea</taxon>
        <taxon>Methanobacteriati</taxon>
        <taxon>Methanobacteriota</taxon>
        <taxon>Methanomada group</taxon>
        <taxon>Methanococci</taxon>
        <taxon>Methanococcales</taxon>
        <taxon>Methanocaldococcaceae</taxon>
        <taxon>Methanocaldococcus</taxon>
    </lineage>
</organism>
<evidence type="ECO:0008006" key="3">
    <source>
        <dbReference type="Google" id="ProtNLM"/>
    </source>
</evidence>
<dbReference type="AlphaFoldDB" id="C7P8J2"/>
<evidence type="ECO:0000313" key="1">
    <source>
        <dbReference type="EMBL" id="ACV24874.1"/>
    </source>
</evidence>